<evidence type="ECO:0000313" key="4">
    <source>
        <dbReference type="Proteomes" id="UP000199352"/>
    </source>
</evidence>
<evidence type="ECO:0000259" key="2">
    <source>
        <dbReference type="Pfam" id="PF00248"/>
    </source>
</evidence>
<dbReference type="InterPro" id="IPR020471">
    <property type="entry name" value="AKR"/>
</dbReference>
<dbReference type="STRING" id="402600.SAMN05216188_101451"/>
<keyword evidence="1" id="KW-0560">Oxidoreductase</keyword>
<dbReference type="PRINTS" id="PR00069">
    <property type="entry name" value="ALDKETRDTASE"/>
</dbReference>
<sequence length="282" mass="30228">MGGMQKRRIGEVEVSAIGLGGMPISVQGRPDRAQAIETIHAALDAGVTFIDTADAYSLDDTDFGHNEELIAEGLRGRREEVFVATKGGHTREPGGGWALDGRPEYLRKAVDGSLRRLGVEQIFLYQFHRPDPRTPITESVGVLKELLDNGKIRYAGVSNFNPDEIVQANEVLGGRLAAVQNQFSPLFRSSEPELELCAKLGIAFLPWSPFGGIGKAGALSGPFKEVGDAHGVSPHQVCLAWMLAKADVVIPIPGASRPASIRDSAAATHLELTEDELTLLDG</sequence>
<gene>
    <name evidence="3" type="ORF">SAMN05216188_101451</name>
</gene>
<feature type="domain" description="NADP-dependent oxidoreductase" evidence="2">
    <location>
        <begin position="17"/>
        <end position="281"/>
    </location>
</feature>
<proteinExistence type="predicted"/>
<dbReference type="Gene3D" id="3.20.20.100">
    <property type="entry name" value="NADP-dependent oxidoreductase domain"/>
    <property type="match status" value="1"/>
</dbReference>
<dbReference type="Pfam" id="PF00248">
    <property type="entry name" value="Aldo_ket_red"/>
    <property type="match status" value="1"/>
</dbReference>
<accession>A0A1H9AM41</accession>
<dbReference type="GO" id="GO:0005737">
    <property type="term" value="C:cytoplasm"/>
    <property type="evidence" value="ECO:0007669"/>
    <property type="project" value="TreeGrafter"/>
</dbReference>
<dbReference type="InterPro" id="IPR023210">
    <property type="entry name" value="NADP_OxRdtase_dom"/>
</dbReference>
<dbReference type="PANTHER" id="PTHR43625:SF40">
    <property type="entry name" value="ALDO-KETO REDUCTASE YAKC [NADP(+)]"/>
    <property type="match status" value="1"/>
</dbReference>
<dbReference type="SUPFAM" id="SSF51430">
    <property type="entry name" value="NAD(P)-linked oxidoreductase"/>
    <property type="match status" value="1"/>
</dbReference>
<reference evidence="4" key="1">
    <citation type="submission" date="2016-10" db="EMBL/GenBank/DDBJ databases">
        <authorList>
            <person name="Varghese N."/>
            <person name="Submissions S."/>
        </authorList>
    </citation>
    <scope>NUCLEOTIDE SEQUENCE [LARGE SCALE GENOMIC DNA]</scope>
    <source>
        <strain evidence="4">CGMCC 4.3525</strain>
    </source>
</reference>
<dbReference type="PANTHER" id="PTHR43625">
    <property type="entry name" value="AFLATOXIN B1 ALDEHYDE REDUCTASE"/>
    <property type="match status" value="1"/>
</dbReference>
<evidence type="ECO:0000313" key="3">
    <source>
        <dbReference type="EMBL" id="SEP77635.1"/>
    </source>
</evidence>
<organism evidence="3 4">
    <name type="scientific">Lentzea xinjiangensis</name>
    <dbReference type="NCBI Taxonomy" id="402600"/>
    <lineage>
        <taxon>Bacteria</taxon>
        <taxon>Bacillati</taxon>
        <taxon>Actinomycetota</taxon>
        <taxon>Actinomycetes</taxon>
        <taxon>Pseudonocardiales</taxon>
        <taxon>Pseudonocardiaceae</taxon>
        <taxon>Lentzea</taxon>
    </lineage>
</organism>
<evidence type="ECO:0000256" key="1">
    <source>
        <dbReference type="ARBA" id="ARBA00023002"/>
    </source>
</evidence>
<dbReference type="EMBL" id="FOFR01000001">
    <property type="protein sequence ID" value="SEP77635.1"/>
    <property type="molecule type" value="Genomic_DNA"/>
</dbReference>
<dbReference type="InterPro" id="IPR050791">
    <property type="entry name" value="Aldo-Keto_reductase"/>
</dbReference>
<dbReference type="AlphaFoldDB" id="A0A1H9AM41"/>
<dbReference type="Proteomes" id="UP000199352">
    <property type="component" value="Unassembled WGS sequence"/>
</dbReference>
<keyword evidence="4" id="KW-1185">Reference proteome</keyword>
<name>A0A1H9AM41_9PSEU</name>
<dbReference type="CDD" id="cd19088">
    <property type="entry name" value="AKR_AKR13B1"/>
    <property type="match status" value="1"/>
</dbReference>
<dbReference type="InterPro" id="IPR036812">
    <property type="entry name" value="NAD(P)_OxRdtase_dom_sf"/>
</dbReference>
<dbReference type="GO" id="GO:0016491">
    <property type="term" value="F:oxidoreductase activity"/>
    <property type="evidence" value="ECO:0007669"/>
    <property type="project" value="UniProtKB-KW"/>
</dbReference>
<protein>
    <submittedName>
        <fullName evidence="3">Predicted oxidoreductase</fullName>
    </submittedName>
</protein>